<dbReference type="Proteomes" id="UP000000311">
    <property type="component" value="Unassembled WGS sequence"/>
</dbReference>
<evidence type="ECO:0000313" key="3">
    <source>
        <dbReference type="Proteomes" id="UP000000311"/>
    </source>
</evidence>
<dbReference type="AlphaFoldDB" id="E2A2U8"/>
<accession>E2A2U8</accession>
<feature type="compositionally biased region" description="Basic residues" evidence="1">
    <location>
        <begin position="178"/>
        <end position="187"/>
    </location>
</feature>
<sequence length="206" mass="23995">MKYKLDKQINEVAVGVHNKGRTSKSGFVGVVIRPLSYLCGHVPLINNDKYECVYTARDKTAVHQIPTRQTRRSRVEPITRRYMYRSKNIEHEFKKTDEHKDRSFCDCSGMRRSQNEDWYAAKTLPKESLTHFAILSQYFSILLKIPQNAQKISVKAMNIPTMRKGHEAAVKKTEGGRTCRKGKRHKKAGEDIKRREERFTGRKRVI</sequence>
<feature type="region of interest" description="Disordered" evidence="1">
    <location>
        <begin position="165"/>
        <end position="190"/>
    </location>
</feature>
<dbReference type="EMBL" id="GL436216">
    <property type="protein sequence ID" value="EFN72240.1"/>
    <property type="molecule type" value="Genomic_DNA"/>
</dbReference>
<reference evidence="2 3" key="1">
    <citation type="journal article" date="2010" name="Science">
        <title>Genomic comparison of the ants Camponotus floridanus and Harpegnathos saltator.</title>
        <authorList>
            <person name="Bonasio R."/>
            <person name="Zhang G."/>
            <person name="Ye C."/>
            <person name="Mutti N.S."/>
            <person name="Fang X."/>
            <person name="Qin N."/>
            <person name="Donahue G."/>
            <person name="Yang P."/>
            <person name="Li Q."/>
            <person name="Li C."/>
            <person name="Zhang P."/>
            <person name="Huang Z."/>
            <person name="Berger S.L."/>
            <person name="Reinberg D."/>
            <person name="Wang J."/>
            <person name="Liebig J."/>
        </authorList>
    </citation>
    <scope>NUCLEOTIDE SEQUENCE [LARGE SCALE GENOMIC DNA]</scope>
    <source>
        <strain evidence="3">C129</strain>
    </source>
</reference>
<keyword evidence="3" id="KW-1185">Reference proteome</keyword>
<organism evidence="3">
    <name type="scientific">Camponotus floridanus</name>
    <name type="common">Florida carpenter ant</name>
    <dbReference type="NCBI Taxonomy" id="104421"/>
    <lineage>
        <taxon>Eukaryota</taxon>
        <taxon>Metazoa</taxon>
        <taxon>Ecdysozoa</taxon>
        <taxon>Arthropoda</taxon>
        <taxon>Hexapoda</taxon>
        <taxon>Insecta</taxon>
        <taxon>Pterygota</taxon>
        <taxon>Neoptera</taxon>
        <taxon>Endopterygota</taxon>
        <taxon>Hymenoptera</taxon>
        <taxon>Apocrita</taxon>
        <taxon>Aculeata</taxon>
        <taxon>Formicoidea</taxon>
        <taxon>Formicidae</taxon>
        <taxon>Formicinae</taxon>
        <taxon>Camponotus</taxon>
    </lineage>
</organism>
<evidence type="ECO:0000313" key="2">
    <source>
        <dbReference type="EMBL" id="EFN72240.1"/>
    </source>
</evidence>
<dbReference type="InParanoid" id="E2A2U8"/>
<proteinExistence type="predicted"/>
<evidence type="ECO:0000256" key="1">
    <source>
        <dbReference type="SAM" id="MobiDB-lite"/>
    </source>
</evidence>
<name>E2A2U8_CAMFO</name>
<protein>
    <submittedName>
        <fullName evidence="2">Uncharacterized protein</fullName>
    </submittedName>
</protein>
<gene>
    <name evidence="2" type="ORF">EAG_14189</name>
</gene>
<feature type="compositionally biased region" description="Basic and acidic residues" evidence="1">
    <location>
        <begin position="165"/>
        <end position="177"/>
    </location>
</feature>